<dbReference type="EMBL" id="UFVQ01000003">
    <property type="protein sequence ID" value="STC94521.1"/>
    <property type="molecule type" value="Genomic_DNA"/>
</dbReference>
<evidence type="ECO:0000313" key="3">
    <source>
        <dbReference type="Proteomes" id="UP000255224"/>
    </source>
</evidence>
<dbReference type="Proteomes" id="UP000255224">
    <property type="component" value="Unassembled WGS sequence"/>
</dbReference>
<dbReference type="OrthoDB" id="1433435at2"/>
<gene>
    <name evidence="1" type="ORF">EG346_15510</name>
    <name evidence="2" type="ORF">NCTC13533_01612</name>
</gene>
<name>A0A376DST6_CHRCU</name>
<dbReference type="KEGG" id="ccau:EG346_15510"/>
<sequence>MRIAATEINSHIKNIDLFICSSGFESRSKSFALAVDKEKVKNAIIFHIDENYTVSYENLIELKSRITNLETIQHPKNNPIETYDIILKRLDNFYAQNLTKEKFEIIVDVTTFTREVLLILFKALNHTCYLNKAHINLVYTPAESYPCDWLTKGVRYIRSIFGFSGMMLPSRKLMLVVLNGFENERTEEIIKSFEPNAILLGKPSYSESINKELCETGLAKFEEIKSKHSSKIIEEFEFSCVEIEKTMETIENLIKKYGDHYNIVLSPLNNKISTIAVAFVALNNDNVQVCYASANQYNINEYSVPCDYFLFFGMNSYLNEN</sequence>
<protein>
    <submittedName>
        <fullName evidence="2">Uncharacterized protein</fullName>
    </submittedName>
</protein>
<evidence type="ECO:0000313" key="2">
    <source>
        <dbReference type="EMBL" id="STC94521.1"/>
    </source>
</evidence>
<reference evidence="4" key="3">
    <citation type="submission" date="2018-11" db="EMBL/GenBank/DDBJ databases">
        <title>Proposal to divide the Flavobacteriaceae and reorganize its genera based on Amino Acid Identity values calculated from whole genome sequences.</title>
        <authorList>
            <person name="Nicholson A.C."/>
            <person name="Gulvik C.A."/>
            <person name="Whitney A.M."/>
            <person name="Humrighouse B.W."/>
            <person name="Bell M."/>
            <person name="Holmes B."/>
            <person name="Steigerwalt A.G."/>
            <person name="Villarma A."/>
            <person name="Sheth M."/>
            <person name="Batra D."/>
            <person name="Pryor J."/>
            <person name="Bernardet J.-F."/>
            <person name="Hugo C."/>
            <person name="Kampfer P."/>
            <person name="Newman J."/>
            <person name="McQuiston J.R."/>
        </authorList>
    </citation>
    <scope>NUCLEOTIDE SEQUENCE [LARGE SCALE GENOMIC DNA]</scope>
    <source>
        <strain evidence="4">G0188</strain>
    </source>
</reference>
<accession>A0A3G6M7I3</accession>
<accession>A0A376DST6</accession>
<dbReference type="EMBL" id="CP033920">
    <property type="protein sequence ID" value="AZA49496.1"/>
    <property type="molecule type" value="Genomic_DNA"/>
</dbReference>
<dbReference type="RefSeq" id="WP_123879778.1">
    <property type="nucleotide sequence ID" value="NZ_CP033920.1"/>
</dbReference>
<reference evidence="1" key="2">
    <citation type="submission" date="2018-11" db="EMBL/GenBank/DDBJ databases">
        <title>Proposal to divide the Flavobacteriaceae and reorganize its genera based on Amino Acid Identity values calculated from whole genome sequences.</title>
        <authorList>
            <person name="Nicholson A.C."/>
            <person name="Gulvik C.A."/>
            <person name="Whitney A.M."/>
            <person name="Humrighouse B.W."/>
            <person name="Bell M."/>
            <person name="Holmes B."/>
            <person name="Steigerwalt A."/>
            <person name="Villarma A."/>
            <person name="Sheth M."/>
            <person name="Batra D."/>
            <person name="Pryor J."/>
            <person name="Bernardet J.-F."/>
            <person name="Hugo C."/>
            <person name="Kampfer P."/>
            <person name="Newman J."/>
            <person name="Mcquiston J.R."/>
        </authorList>
    </citation>
    <scope>NUCLEOTIDE SEQUENCE [LARGE SCALE GENOMIC DNA]</scope>
    <source>
        <strain evidence="1">G0188</strain>
    </source>
</reference>
<organism evidence="2 3">
    <name type="scientific">Chryseobacterium carnipullorum</name>
    <dbReference type="NCBI Taxonomy" id="1124835"/>
    <lineage>
        <taxon>Bacteria</taxon>
        <taxon>Pseudomonadati</taxon>
        <taxon>Bacteroidota</taxon>
        <taxon>Flavobacteriia</taxon>
        <taxon>Flavobacteriales</taxon>
        <taxon>Weeksellaceae</taxon>
        <taxon>Chryseobacterium group</taxon>
        <taxon>Chryseobacterium</taxon>
    </lineage>
</organism>
<keyword evidence="4" id="KW-1185">Reference proteome</keyword>
<dbReference type="AlphaFoldDB" id="A0A376DST6"/>
<evidence type="ECO:0000313" key="4">
    <source>
        <dbReference type="Proteomes" id="UP000273270"/>
    </source>
</evidence>
<proteinExistence type="predicted"/>
<dbReference type="Proteomes" id="UP000273270">
    <property type="component" value="Chromosome"/>
</dbReference>
<evidence type="ECO:0000313" key="1">
    <source>
        <dbReference type="EMBL" id="AZA49496.1"/>
    </source>
</evidence>
<reference evidence="2 3" key="1">
    <citation type="submission" date="2018-06" db="EMBL/GenBank/DDBJ databases">
        <authorList>
            <consortium name="Pathogen Informatics"/>
            <person name="Doyle S."/>
        </authorList>
    </citation>
    <scope>NUCLEOTIDE SEQUENCE [LARGE SCALE GENOMIC DNA]</scope>
    <source>
        <strain evidence="2 3">NCTC13533</strain>
    </source>
</reference>